<feature type="domain" description="Terminase large subunit-like endonuclease" evidence="2">
    <location>
        <begin position="286"/>
        <end position="569"/>
    </location>
</feature>
<keyword evidence="4" id="KW-1185">Reference proteome</keyword>
<dbReference type="Proteomes" id="UP001602013">
    <property type="component" value="Unassembled WGS sequence"/>
</dbReference>
<organism evidence="3 4">
    <name type="scientific">Microtetraspora malaysiensis</name>
    <dbReference type="NCBI Taxonomy" id="161358"/>
    <lineage>
        <taxon>Bacteria</taxon>
        <taxon>Bacillati</taxon>
        <taxon>Actinomycetota</taxon>
        <taxon>Actinomycetes</taxon>
        <taxon>Streptosporangiales</taxon>
        <taxon>Streptosporangiaceae</taxon>
        <taxon>Microtetraspora</taxon>
    </lineage>
</organism>
<dbReference type="InterPro" id="IPR046462">
    <property type="entry name" value="TerL_nuclease"/>
</dbReference>
<accession>A0ABW6T7A1</accession>
<dbReference type="Gene3D" id="3.40.50.300">
    <property type="entry name" value="P-loop containing nucleotide triphosphate hydrolases"/>
    <property type="match status" value="1"/>
</dbReference>
<protein>
    <submittedName>
        <fullName evidence="3">Terminase large subunit</fullName>
    </submittedName>
</protein>
<dbReference type="InterPro" id="IPR046461">
    <property type="entry name" value="TerL_ATPase"/>
</dbReference>
<evidence type="ECO:0000313" key="4">
    <source>
        <dbReference type="Proteomes" id="UP001602013"/>
    </source>
</evidence>
<gene>
    <name evidence="3" type="ORF">ACFYXI_39565</name>
</gene>
<evidence type="ECO:0000259" key="1">
    <source>
        <dbReference type="Pfam" id="PF03354"/>
    </source>
</evidence>
<proteinExistence type="predicted"/>
<dbReference type="Pfam" id="PF20441">
    <property type="entry name" value="TerL_nuclease"/>
    <property type="match status" value="1"/>
</dbReference>
<comment type="caution">
    <text evidence="3">The sequence shown here is derived from an EMBL/GenBank/DDBJ whole genome shotgun (WGS) entry which is preliminary data.</text>
</comment>
<dbReference type="PANTHER" id="PTHR41287:SF1">
    <property type="entry name" value="PROTEIN YMFN"/>
    <property type="match status" value="1"/>
</dbReference>
<dbReference type="Pfam" id="PF03354">
    <property type="entry name" value="TerL_ATPase"/>
    <property type="match status" value="1"/>
</dbReference>
<dbReference type="InterPro" id="IPR027417">
    <property type="entry name" value="P-loop_NTPase"/>
</dbReference>
<evidence type="ECO:0000313" key="3">
    <source>
        <dbReference type="EMBL" id="MFF3671700.1"/>
    </source>
</evidence>
<dbReference type="PANTHER" id="PTHR41287">
    <property type="match status" value="1"/>
</dbReference>
<dbReference type="RefSeq" id="WP_387417867.1">
    <property type="nucleotide sequence ID" value="NZ_JBIASD010000052.1"/>
</dbReference>
<evidence type="ECO:0000259" key="2">
    <source>
        <dbReference type="Pfam" id="PF20441"/>
    </source>
</evidence>
<dbReference type="EMBL" id="JBIASD010000052">
    <property type="protein sequence ID" value="MFF3671700.1"/>
    <property type="molecule type" value="Genomic_DNA"/>
</dbReference>
<reference evidence="3 4" key="1">
    <citation type="submission" date="2024-10" db="EMBL/GenBank/DDBJ databases">
        <title>The Natural Products Discovery Center: Release of the First 8490 Sequenced Strains for Exploring Actinobacteria Biosynthetic Diversity.</title>
        <authorList>
            <person name="Kalkreuter E."/>
            <person name="Kautsar S.A."/>
            <person name="Yang D."/>
            <person name="Bader C.D."/>
            <person name="Teijaro C.N."/>
            <person name="Fluegel L."/>
            <person name="Davis C.M."/>
            <person name="Simpson J.R."/>
            <person name="Lauterbach L."/>
            <person name="Steele A.D."/>
            <person name="Gui C."/>
            <person name="Meng S."/>
            <person name="Li G."/>
            <person name="Viehrig K."/>
            <person name="Ye F."/>
            <person name="Su P."/>
            <person name="Kiefer A.F."/>
            <person name="Nichols A."/>
            <person name="Cepeda A.J."/>
            <person name="Yan W."/>
            <person name="Fan B."/>
            <person name="Jiang Y."/>
            <person name="Adhikari A."/>
            <person name="Zheng C.-J."/>
            <person name="Schuster L."/>
            <person name="Cowan T.M."/>
            <person name="Smanski M.J."/>
            <person name="Chevrette M.G."/>
            <person name="De Carvalho L.P.S."/>
            <person name="Shen B."/>
        </authorList>
    </citation>
    <scope>NUCLEOTIDE SEQUENCE [LARGE SCALE GENOMIC DNA]</scope>
    <source>
        <strain evidence="3 4">NPDC002173</strain>
    </source>
</reference>
<name>A0ABW6T7A1_9ACTN</name>
<sequence>MGRATTTRSPDVELPDAEELERLNLSPEVAWYLLSRGIPLPDCPPRWKTPEPRTVAGAWFDPARVDKVLTAFGKLRHTQGQWAGQPLRPDPWQIAYILAPVFGWVRWDDDAGDYVRIVNSLYVELPRKNGKSTLLGGIAIYLTAADGERGAQVVAAATNERQAGFVFQPIKQLAERAPALKKHVKPYKKRIVHPKSGSYFEVVSSVADAQHGANLHGAVVDELHVHKDPELVETIETGTGSRTQPLIAIITTADKGKRNTIYDRKRRRIEQLARGVLTDTSTYGVVWCADWEDQHGEAPFLEETWRKANPGYGISPTRAYMMRAATEARQSPADLAKFLRLHLGIRTKQETRYISLESWDRNAGLVDERALAGREAYGGLDLASTSDLSALCWLVPDDNGGYDVLWRMWTPEANLEALDKRTAGMASVWVRQGHLTTTPGNVADYDWIRQQIDRDLAAFNVRSIGFDPWNATQLTNDLTAAGAPLIKVRQGFITLSPPLKELQRLLLKGTAEEPLVRHGGNPVARWCVDNLAVSLDPAENVKPDKASSAEKIDAVAAMVTAMAEAMVREPVRTSAYADENAELIVI</sequence>
<dbReference type="InterPro" id="IPR005021">
    <property type="entry name" value="Terminase_largesu-like"/>
</dbReference>
<feature type="domain" description="Terminase large subunit-like ATPase" evidence="1">
    <location>
        <begin position="91"/>
        <end position="267"/>
    </location>
</feature>